<dbReference type="Gene3D" id="1.10.10.10">
    <property type="entry name" value="Winged helix-like DNA-binding domain superfamily/Winged helix DNA-binding domain"/>
    <property type="match status" value="1"/>
</dbReference>
<accession>A0A1F5NKH0</accession>
<dbReference type="Pfam" id="PF01978">
    <property type="entry name" value="TrmB"/>
    <property type="match status" value="1"/>
</dbReference>
<protein>
    <recommendedName>
        <fullName evidence="1">Transcription regulator TrmB N-terminal domain-containing protein</fullName>
    </recommendedName>
</protein>
<dbReference type="EMBL" id="MFEK01000016">
    <property type="protein sequence ID" value="OGE77900.1"/>
    <property type="molecule type" value="Genomic_DNA"/>
</dbReference>
<dbReference type="AlphaFoldDB" id="A0A1F5NKH0"/>
<dbReference type="InterPro" id="IPR011991">
    <property type="entry name" value="ArsR-like_HTH"/>
</dbReference>
<dbReference type="Proteomes" id="UP000176864">
    <property type="component" value="Unassembled WGS sequence"/>
</dbReference>
<evidence type="ECO:0000313" key="3">
    <source>
        <dbReference type="Proteomes" id="UP000176864"/>
    </source>
</evidence>
<dbReference type="SUPFAM" id="SSF46785">
    <property type="entry name" value="Winged helix' DNA-binding domain"/>
    <property type="match status" value="1"/>
</dbReference>
<dbReference type="PANTHER" id="PTHR34293:SF1">
    <property type="entry name" value="HTH-TYPE TRANSCRIPTIONAL REGULATOR TRMBL2"/>
    <property type="match status" value="1"/>
</dbReference>
<dbReference type="InterPro" id="IPR036388">
    <property type="entry name" value="WH-like_DNA-bd_sf"/>
</dbReference>
<organism evidence="2 3">
    <name type="scientific">Candidatus Doudnabacteria bacterium RIFCSPHIGHO2_01_FULL_46_14</name>
    <dbReference type="NCBI Taxonomy" id="1817824"/>
    <lineage>
        <taxon>Bacteria</taxon>
        <taxon>Candidatus Doudnaibacteriota</taxon>
    </lineage>
</organism>
<gene>
    <name evidence="2" type="ORF">A2751_02545</name>
</gene>
<proteinExistence type="predicted"/>
<evidence type="ECO:0000259" key="1">
    <source>
        <dbReference type="Pfam" id="PF01978"/>
    </source>
</evidence>
<sequence>MIQDTLKSLGFGDKEIAVYLAVLQHGKITPGALARIAGINRTTCYSVINELVEKGVVAQDLGSTNMYVVARPPADLQHVVTKQEKLLQKKKASLPDAIQELQALAKNVKYSVPKIVFVAEDELENHLHKQSPIWDDSMLQYDGIWWGFQDHAFVGAYEKWIDWYWEECAKPGISLRLLSNESAEKIKKKKFAQRDIRFWDQSHNFQATTWILGDYVVMIVADARPHYLVEIHDQVLAHNLREVFKGIWNTMDLKPKQKNSWTAIV</sequence>
<dbReference type="STRING" id="1817824.A2751_02545"/>
<dbReference type="PANTHER" id="PTHR34293">
    <property type="entry name" value="HTH-TYPE TRANSCRIPTIONAL REGULATOR TRMBL2"/>
    <property type="match status" value="1"/>
</dbReference>
<feature type="domain" description="Transcription regulator TrmB N-terminal" evidence="1">
    <location>
        <begin position="6"/>
        <end position="72"/>
    </location>
</feature>
<comment type="caution">
    <text evidence="2">The sequence shown here is derived from an EMBL/GenBank/DDBJ whole genome shotgun (WGS) entry which is preliminary data.</text>
</comment>
<name>A0A1F5NKH0_9BACT</name>
<dbReference type="InterPro" id="IPR036390">
    <property type="entry name" value="WH_DNA-bd_sf"/>
</dbReference>
<dbReference type="CDD" id="cd00090">
    <property type="entry name" value="HTH_ARSR"/>
    <property type="match status" value="1"/>
</dbReference>
<dbReference type="InterPro" id="IPR051797">
    <property type="entry name" value="TrmB-like"/>
</dbReference>
<dbReference type="InterPro" id="IPR002831">
    <property type="entry name" value="Tscrpt_reg_TrmB_N"/>
</dbReference>
<reference evidence="2 3" key="1">
    <citation type="journal article" date="2016" name="Nat. Commun.">
        <title>Thousands of microbial genomes shed light on interconnected biogeochemical processes in an aquifer system.</title>
        <authorList>
            <person name="Anantharaman K."/>
            <person name="Brown C.T."/>
            <person name="Hug L.A."/>
            <person name="Sharon I."/>
            <person name="Castelle C.J."/>
            <person name="Probst A.J."/>
            <person name="Thomas B.C."/>
            <person name="Singh A."/>
            <person name="Wilkins M.J."/>
            <person name="Karaoz U."/>
            <person name="Brodie E.L."/>
            <person name="Williams K.H."/>
            <person name="Hubbard S.S."/>
            <person name="Banfield J.F."/>
        </authorList>
    </citation>
    <scope>NUCLEOTIDE SEQUENCE [LARGE SCALE GENOMIC DNA]</scope>
</reference>
<evidence type="ECO:0000313" key="2">
    <source>
        <dbReference type="EMBL" id="OGE77900.1"/>
    </source>
</evidence>